<comment type="caution">
    <text evidence="9">The sequence shown here is derived from an EMBL/GenBank/DDBJ whole genome shotgun (WGS) entry which is preliminary data.</text>
</comment>
<comment type="subcellular location">
    <subcellularLocation>
        <location evidence="1">Cell membrane</location>
        <topology evidence="1">Multi-pass membrane protein</topology>
    </subcellularLocation>
</comment>
<dbReference type="RefSeq" id="WP_378036587.1">
    <property type="nucleotide sequence ID" value="NZ_JBHSIV010000012.1"/>
</dbReference>
<feature type="transmembrane region" description="Helical" evidence="7">
    <location>
        <begin position="379"/>
        <end position="398"/>
    </location>
</feature>
<evidence type="ECO:0000313" key="9">
    <source>
        <dbReference type="EMBL" id="MFC5063241.1"/>
    </source>
</evidence>
<accession>A0ABV9YKV6</accession>
<evidence type="ECO:0000259" key="8">
    <source>
        <dbReference type="PROSITE" id="PS50850"/>
    </source>
</evidence>
<feature type="transmembrane region" description="Helical" evidence="7">
    <location>
        <begin position="317"/>
        <end position="338"/>
    </location>
</feature>
<feature type="transmembrane region" description="Helical" evidence="7">
    <location>
        <begin position="78"/>
        <end position="96"/>
    </location>
</feature>
<dbReference type="PANTHER" id="PTHR23517">
    <property type="entry name" value="RESISTANCE PROTEIN MDTM, PUTATIVE-RELATED-RELATED"/>
    <property type="match status" value="1"/>
</dbReference>
<dbReference type="PROSITE" id="PS50850">
    <property type="entry name" value="MFS"/>
    <property type="match status" value="1"/>
</dbReference>
<gene>
    <name evidence="9" type="ORF">ACFPBZ_13560</name>
</gene>
<dbReference type="InterPro" id="IPR011701">
    <property type="entry name" value="MFS"/>
</dbReference>
<organism evidence="9 10">
    <name type="scientific">Actinomycetospora atypica</name>
    <dbReference type="NCBI Taxonomy" id="1290095"/>
    <lineage>
        <taxon>Bacteria</taxon>
        <taxon>Bacillati</taxon>
        <taxon>Actinomycetota</taxon>
        <taxon>Actinomycetes</taxon>
        <taxon>Pseudonocardiales</taxon>
        <taxon>Pseudonocardiaceae</taxon>
        <taxon>Actinomycetospora</taxon>
    </lineage>
</organism>
<keyword evidence="6 7" id="KW-0472">Membrane</keyword>
<evidence type="ECO:0000256" key="1">
    <source>
        <dbReference type="ARBA" id="ARBA00004651"/>
    </source>
</evidence>
<keyword evidence="3" id="KW-1003">Cell membrane</keyword>
<dbReference type="Gene3D" id="1.20.1250.20">
    <property type="entry name" value="MFS general substrate transporter like domains"/>
    <property type="match status" value="1"/>
</dbReference>
<keyword evidence="10" id="KW-1185">Reference proteome</keyword>
<keyword evidence="5 7" id="KW-1133">Transmembrane helix</keyword>
<feature type="transmembrane region" description="Helical" evidence="7">
    <location>
        <begin position="102"/>
        <end position="126"/>
    </location>
</feature>
<feature type="transmembrane region" description="Helical" evidence="7">
    <location>
        <begin position="350"/>
        <end position="373"/>
    </location>
</feature>
<dbReference type="Proteomes" id="UP001595947">
    <property type="component" value="Unassembled WGS sequence"/>
</dbReference>
<dbReference type="InterPro" id="IPR020846">
    <property type="entry name" value="MFS_dom"/>
</dbReference>
<keyword evidence="4 7" id="KW-0812">Transmembrane</keyword>
<name>A0ABV9YKV6_9PSEU</name>
<evidence type="ECO:0000256" key="3">
    <source>
        <dbReference type="ARBA" id="ARBA00022475"/>
    </source>
</evidence>
<keyword evidence="2" id="KW-0813">Transport</keyword>
<feature type="transmembrane region" description="Helical" evidence="7">
    <location>
        <begin position="225"/>
        <end position="247"/>
    </location>
</feature>
<evidence type="ECO:0000256" key="2">
    <source>
        <dbReference type="ARBA" id="ARBA00022448"/>
    </source>
</evidence>
<evidence type="ECO:0000256" key="6">
    <source>
        <dbReference type="ARBA" id="ARBA00023136"/>
    </source>
</evidence>
<feature type="transmembrane region" description="Helical" evidence="7">
    <location>
        <begin position="138"/>
        <end position="159"/>
    </location>
</feature>
<dbReference type="PROSITE" id="PS00216">
    <property type="entry name" value="SUGAR_TRANSPORT_1"/>
    <property type="match status" value="1"/>
</dbReference>
<feature type="transmembrane region" description="Helical" evidence="7">
    <location>
        <begin position="259"/>
        <end position="281"/>
    </location>
</feature>
<reference evidence="10" key="1">
    <citation type="journal article" date="2019" name="Int. J. Syst. Evol. Microbiol.">
        <title>The Global Catalogue of Microorganisms (GCM) 10K type strain sequencing project: providing services to taxonomists for standard genome sequencing and annotation.</title>
        <authorList>
            <consortium name="The Broad Institute Genomics Platform"/>
            <consortium name="The Broad Institute Genome Sequencing Center for Infectious Disease"/>
            <person name="Wu L."/>
            <person name="Ma J."/>
        </authorList>
    </citation>
    <scope>NUCLEOTIDE SEQUENCE [LARGE SCALE GENOMIC DNA]</scope>
    <source>
        <strain evidence="10">CGMCC 4.7093</strain>
    </source>
</reference>
<dbReference type="InterPro" id="IPR036259">
    <property type="entry name" value="MFS_trans_sf"/>
</dbReference>
<sequence length="407" mass="41589">MTAATRTRTSTAWFPVGLALFVVAWGGNQFTPLMVMYRELGGFSPATVDVLLGAYVLGIVPGMLVGGPLSDRLGRKPLMLAAPPLAILGSVVLGLGGEDVPVLFAGRVLAGLALGIAMAVGSTWISELSPDGGGASRAAMSLTLGFLLGPVAAGMLAQWAPYPEVLSYAVHVVVGVPLGLLALRTVETLDRRRSGAELDHPYRGEAPTRRLRDDLRIPVGEHREFATIVVPVAPWVFTSAGVAYAVLPSLVARAVPGHAIAFAALMTAITLVAGFAAQTVAKRCGLTDARGGMLGQACAVVGMGLAAATAASPGVLLAVLAATVLGVSYGFALVSGLAEVARIAPRRHLAGLNAVFYALAYSGFLVPAVLAVLSGLVSYSVLFVGLGLIALACLAVVVRTTRGAPRP</sequence>
<evidence type="ECO:0000256" key="4">
    <source>
        <dbReference type="ARBA" id="ARBA00022692"/>
    </source>
</evidence>
<evidence type="ECO:0000256" key="7">
    <source>
        <dbReference type="SAM" id="Phobius"/>
    </source>
</evidence>
<feature type="transmembrane region" description="Helical" evidence="7">
    <location>
        <begin position="12"/>
        <end position="30"/>
    </location>
</feature>
<dbReference type="InterPro" id="IPR005829">
    <property type="entry name" value="Sugar_transporter_CS"/>
</dbReference>
<evidence type="ECO:0000313" key="10">
    <source>
        <dbReference type="Proteomes" id="UP001595947"/>
    </source>
</evidence>
<evidence type="ECO:0000256" key="5">
    <source>
        <dbReference type="ARBA" id="ARBA00022989"/>
    </source>
</evidence>
<protein>
    <submittedName>
        <fullName evidence="9">MFS transporter</fullName>
    </submittedName>
</protein>
<dbReference type="InterPro" id="IPR050171">
    <property type="entry name" value="MFS_Transporters"/>
</dbReference>
<feature type="transmembrane region" description="Helical" evidence="7">
    <location>
        <begin position="50"/>
        <end position="66"/>
    </location>
</feature>
<dbReference type="EMBL" id="JBHSIV010000012">
    <property type="protein sequence ID" value="MFC5063241.1"/>
    <property type="molecule type" value="Genomic_DNA"/>
</dbReference>
<feature type="domain" description="Major facilitator superfamily (MFS) profile" evidence="8">
    <location>
        <begin position="5"/>
        <end position="402"/>
    </location>
</feature>
<feature type="transmembrane region" description="Helical" evidence="7">
    <location>
        <begin position="165"/>
        <end position="183"/>
    </location>
</feature>
<proteinExistence type="predicted"/>
<dbReference type="Pfam" id="PF07690">
    <property type="entry name" value="MFS_1"/>
    <property type="match status" value="1"/>
</dbReference>
<feature type="transmembrane region" description="Helical" evidence="7">
    <location>
        <begin position="293"/>
        <end position="311"/>
    </location>
</feature>
<dbReference type="SUPFAM" id="SSF103473">
    <property type="entry name" value="MFS general substrate transporter"/>
    <property type="match status" value="1"/>
</dbReference>